<reference evidence="3" key="3">
    <citation type="submission" date="2021-06" db="EMBL/GenBank/DDBJ databases">
        <title>Genomic Description and Analysis of Intracellular Bacteria, Candidatus Berkiella cookevillensis and Candidatus Berkiella aquae.</title>
        <authorList>
            <person name="Kidane D.T."/>
            <person name="Mehari Y.T."/>
            <person name="Rice F.C."/>
            <person name="Arivett B.A."/>
            <person name="Farone A.L."/>
            <person name="Berk S.G."/>
            <person name="Farone M.B."/>
        </authorList>
    </citation>
    <scope>NUCLEOTIDE SEQUENCE</scope>
    <source>
        <strain evidence="3">HT99</strain>
    </source>
</reference>
<keyword evidence="4" id="KW-1185">Reference proteome</keyword>
<sequence length="481" mass="54539">MNHEYITQSSVNITEYPLFDKQHWAVAGKQITLGDLHGNALKLLYTLTRHGFVDISKRDYQDFVNLYYKNESDFDDIQAFNALLNRIRVRTRAPQALLRLIGDVLADRGANDYFTLKLLKKLHDNGISVVNMISNHDAEFIRCYEKDKHFDKTPLREGQANSADNFQKLMNAGLIEAAELDELMKAYKSSLRVVDYSLNEARDKITIYSHGLIGLQNINYMAQALGIDEVTCDEHTSATEIAGVIDKINTKFKKYVQKDKITDLLQIKKARAGEGRHTMDAKAYPFAHLVWNREAEGLNRPEHINFVHGHDIHDKTAKNIYNLDNTLGKGPRSYIGTYNLLFTDENKLESRLIKSESEMIVPSTTPPTSSLRLGRIEPNEEEVSEPKIGLIERYEPKPIEPVKPLSESQSFDDELEREFNDWVIMPKEASSTDAAVNDFPVNHASGWFPGLSNFLWGSKHVDPAQTLEATSDAERPSLAVG</sequence>
<dbReference type="GO" id="GO:0016791">
    <property type="term" value="F:phosphatase activity"/>
    <property type="evidence" value="ECO:0007669"/>
    <property type="project" value="InterPro"/>
</dbReference>
<evidence type="ECO:0000313" key="3">
    <source>
        <dbReference type="EMBL" id="MCS5710207.1"/>
    </source>
</evidence>
<dbReference type="AlphaFoldDB" id="A0A0Q9YVC9"/>
<organism evidence="2">
    <name type="scientific">Candidatus Berkiella aquae</name>
    <dbReference type="NCBI Taxonomy" id="295108"/>
    <lineage>
        <taxon>Bacteria</taxon>
        <taxon>Pseudomonadati</taxon>
        <taxon>Pseudomonadota</taxon>
        <taxon>Gammaproteobacteria</taxon>
        <taxon>Candidatus Berkiellales</taxon>
        <taxon>Candidatus Berkiellaceae</taxon>
        <taxon>Candidatus Berkiella</taxon>
    </lineage>
</organism>
<dbReference type="RefSeq" id="WP_075066950.1">
    <property type="nucleotide sequence ID" value="NZ_LKAJ02000001.1"/>
</dbReference>
<proteinExistence type="predicted"/>
<reference evidence="3" key="2">
    <citation type="journal article" date="2016" name="Genome Announc.">
        <title>Draft Genome Sequences of Two Novel Amoeba-Resistant Intranuclear Bacteria, 'Candidatus Berkiella cookevillensis' and 'Candidatus Berkiella aquae'.</title>
        <authorList>
            <person name="Mehari Y.T."/>
            <person name="Arivett B.A."/>
            <person name="Farone A.L."/>
            <person name="Gunderson J.H."/>
            <person name="Farone M.B."/>
        </authorList>
    </citation>
    <scope>NUCLEOTIDE SEQUENCE</scope>
    <source>
        <strain evidence="3">HT99</strain>
    </source>
</reference>
<feature type="domain" description="WipA-like phosphatase" evidence="1">
    <location>
        <begin position="97"/>
        <end position="329"/>
    </location>
</feature>
<protein>
    <submittedName>
        <fullName evidence="3">Metallophosphoesterase</fullName>
    </submittedName>
</protein>
<dbReference type="SUPFAM" id="SSF56300">
    <property type="entry name" value="Metallo-dependent phosphatases"/>
    <property type="match status" value="1"/>
</dbReference>
<accession>A0A0Q9YVC9</accession>
<dbReference type="EMBL" id="LKAJ02000001">
    <property type="protein sequence ID" value="MCS5710207.1"/>
    <property type="molecule type" value="Genomic_DNA"/>
</dbReference>
<evidence type="ECO:0000259" key="1">
    <source>
        <dbReference type="Pfam" id="PF21663"/>
    </source>
</evidence>
<evidence type="ECO:0000313" key="2">
    <source>
        <dbReference type="EMBL" id="KRG20599.1"/>
    </source>
</evidence>
<name>A0A0Q9YVC9_9GAMM</name>
<dbReference type="Proteomes" id="UP000051497">
    <property type="component" value="Unassembled WGS sequence"/>
</dbReference>
<dbReference type="Pfam" id="PF21663">
    <property type="entry name" value="WipA_Phos"/>
    <property type="match status" value="1"/>
</dbReference>
<dbReference type="InterPro" id="IPR048521">
    <property type="entry name" value="WipA_Phos"/>
</dbReference>
<dbReference type="PATRIC" id="fig|1590043.3.peg.2379"/>
<evidence type="ECO:0000313" key="4">
    <source>
        <dbReference type="Proteomes" id="UP000051497"/>
    </source>
</evidence>
<dbReference type="NCBIfam" id="NF043030">
    <property type="entry name" value="T4SS_Wip"/>
    <property type="match status" value="1"/>
</dbReference>
<comment type="caution">
    <text evidence="2">The sequence shown here is derived from an EMBL/GenBank/DDBJ whole genome shotgun (WGS) entry which is preliminary data.</text>
</comment>
<dbReference type="Gene3D" id="3.60.21.10">
    <property type="match status" value="1"/>
</dbReference>
<reference evidence="2" key="1">
    <citation type="submission" date="2015-09" db="EMBL/GenBank/DDBJ databases">
        <title>Draft Genome Sequences of Two Novel Amoeba-resistant Intranuclear Bacteria, Candidatus Berkiella cookevillensis and Candidatus Berkiella aquae.</title>
        <authorList>
            <person name="Mehari Y.T."/>
            <person name="Arivett B.A."/>
            <person name="Farone A.L."/>
            <person name="Gunderson J.H."/>
            <person name="Farone M.B."/>
        </authorList>
    </citation>
    <scope>NUCLEOTIDE SEQUENCE [LARGE SCALE GENOMIC DNA]</scope>
    <source>
        <strain evidence="2">HT99</strain>
    </source>
</reference>
<dbReference type="InterPro" id="IPR029052">
    <property type="entry name" value="Metallo-depent_PP-like"/>
</dbReference>
<dbReference type="EMBL" id="LKAJ01000010">
    <property type="protein sequence ID" value="KRG20599.1"/>
    <property type="molecule type" value="Genomic_DNA"/>
</dbReference>
<dbReference type="OrthoDB" id="5654315at2"/>
<gene>
    <name evidence="3" type="ORF">HT99x_002065</name>
    <name evidence="2" type="ORF">HT99x_02331</name>
</gene>